<evidence type="ECO:0000256" key="5">
    <source>
        <dbReference type="ARBA" id="ARBA00022692"/>
    </source>
</evidence>
<sequence length="453" mass="50095">MANYFSIFRPHYKSNFALALPVMLSQAGQMIVVLADNIMVGQLGATELAAVALANNIFVVGMMFGIGLVTGLTPLAGKAFGSNNRPEAANWFKQSMYTHPVMALLQTILMALVALAIPFMGQPEEVVKLAIPYYMLLVASLLPFQFFFIFKQYAEGLGNTRIAMIITLSANILNIFLNYLLIYGKAGFPAYGIMGAGYATLIARVVMPMAFTYLYFKLDFFKPERTHWKMIRFNFKQSLRMLRVGSPIGGQYIVEVLTFSLGSIMMGWIGEKELAAHQIVMSLVTLTYMISAGLAAATTVKVSHFRGAGQITGMNRAFYASLHMVLVFMFVSLVTFLSFRYKIPGFFVPDQEVIAIAAGLMFVGGLFQLFDGIQVISLGALRGIEDTKIPMIMLIIAYFPIALPVSYVAGFVLNLGPQGIWLGYMVGLMLVGAQLLTRFRWKVKKLMLSEQSK</sequence>
<dbReference type="GO" id="GO:0006811">
    <property type="term" value="P:monoatomic ion transport"/>
    <property type="evidence" value="ECO:0007669"/>
    <property type="project" value="UniProtKB-KW"/>
</dbReference>
<dbReference type="AlphaFoldDB" id="A0A0E9LZV3"/>
<evidence type="ECO:0000256" key="9">
    <source>
        <dbReference type="ARBA" id="ARBA00031636"/>
    </source>
</evidence>
<feature type="transmembrane region" description="Helical" evidence="10">
    <location>
        <begin position="353"/>
        <end position="370"/>
    </location>
</feature>
<feature type="transmembrane region" description="Helical" evidence="10">
    <location>
        <begin position="162"/>
        <end position="182"/>
    </location>
</feature>
<organism evidence="11 12">
    <name type="scientific">Geofilum rubicundum JCM 15548</name>
    <dbReference type="NCBI Taxonomy" id="1236989"/>
    <lineage>
        <taxon>Bacteria</taxon>
        <taxon>Pseudomonadati</taxon>
        <taxon>Bacteroidota</taxon>
        <taxon>Bacteroidia</taxon>
        <taxon>Marinilabiliales</taxon>
        <taxon>Marinilabiliaceae</taxon>
        <taxon>Geofilum</taxon>
    </lineage>
</organism>
<keyword evidence="7" id="KW-0406">Ion transport</keyword>
<evidence type="ECO:0000256" key="1">
    <source>
        <dbReference type="ARBA" id="ARBA00004651"/>
    </source>
</evidence>
<keyword evidence="2" id="KW-0813">Transport</keyword>
<evidence type="ECO:0000256" key="2">
    <source>
        <dbReference type="ARBA" id="ARBA00022448"/>
    </source>
</evidence>
<dbReference type="InterPro" id="IPR002528">
    <property type="entry name" value="MATE_fam"/>
</dbReference>
<accession>A0A0E9LZV3</accession>
<dbReference type="STRING" id="1236989.JCM15548_13433"/>
<dbReference type="GO" id="GO:0015297">
    <property type="term" value="F:antiporter activity"/>
    <property type="evidence" value="ECO:0007669"/>
    <property type="project" value="UniProtKB-KW"/>
</dbReference>
<comment type="subcellular location">
    <subcellularLocation>
        <location evidence="1">Cell membrane</location>
        <topology evidence="1">Multi-pass membrane protein</topology>
    </subcellularLocation>
</comment>
<gene>
    <name evidence="11" type="ORF">JCM15548_13433</name>
</gene>
<feature type="transmembrane region" description="Helical" evidence="10">
    <location>
        <begin position="318"/>
        <end position="341"/>
    </location>
</feature>
<dbReference type="CDD" id="cd13131">
    <property type="entry name" value="MATE_NorM_like"/>
    <property type="match status" value="1"/>
</dbReference>
<keyword evidence="6 10" id="KW-1133">Transmembrane helix</keyword>
<dbReference type="PANTHER" id="PTHR43298:SF2">
    <property type="entry name" value="FMN_FAD EXPORTER YEEO-RELATED"/>
    <property type="match status" value="1"/>
</dbReference>
<reference evidence="11 12" key="1">
    <citation type="journal article" date="2015" name="Microbes Environ.">
        <title>Distribution and evolution of nitrogen fixation genes in the phylum bacteroidetes.</title>
        <authorList>
            <person name="Inoue J."/>
            <person name="Oshima K."/>
            <person name="Suda W."/>
            <person name="Sakamoto M."/>
            <person name="Iino T."/>
            <person name="Noda S."/>
            <person name="Hongoh Y."/>
            <person name="Hattori M."/>
            <person name="Ohkuma M."/>
        </authorList>
    </citation>
    <scope>NUCLEOTIDE SEQUENCE [LARGE SCALE GENOMIC DNA]</scope>
    <source>
        <strain evidence="11">JCM 15548</strain>
    </source>
</reference>
<dbReference type="OrthoDB" id="9780160at2"/>
<feature type="transmembrane region" description="Helical" evidence="10">
    <location>
        <begin position="97"/>
        <end position="119"/>
    </location>
</feature>
<feature type="transmembrane region" description="Helical" evidence="10">
    <location>
        <begin position="51"/>
        <end position="76"/>
    </location>
</feature>
<keyword evidence="5 10" id="KW-0812">Transmembrane</keyword>
<evidence type="ECO:0000313" key="11">
    <source>
        <dbReference type="EMBL" id="GAO31097.1"/>
    </source>
</evidence>
<keyword evidence="3" id="KW-0050">Antiport</keyword>
<feature type="transmembrane region" description="Helical" evidence="10">
    <location>
        <begin position="275"/>
        <end position="297"/>
    </location>
</feature>
<feature type="transmembrane region" description="Helical" evidence="10">
    <location>
        <begin position="249"/>
        <end position="269"/>
    </location>
</feature>
<feature type="transmembrane region" description="Helical" evidence="10">
    <location>
        <begin position="391"/>
        <end position="413"/>
    </location>
</feature>
<dbReference type="Proteomes" id="UP000032900">
    <property type="component" value="Unassembled WGS sequence"/>
</dbReference>
<evidence type="ECO:0000256" key="7">
    <source>
        <dbReference type="ARBA" id="ARBA00023065"/>
    </source>
</evidence>
<evidence type="ECO:0000256" key="4">
    <source>
        <dbReference type="ARBA" id="ARBA00022475"/>
    </source>
</evidence>
<evidence type="ECO:0000256" key="10">
    <source>
        <dbReference type="SAM" id="Phobius"/>
    </source>
</evidence>
<dbReference type="Pfam" id="PF01554">
    <property type="entry name" value="MatE"/>
    <property type="match status" value="2"/>
</dbReference>
<evidence type="ECO:0000256" key="6">
    <source>
        <dbReference type="ARBA" id="ARBA00022989"/>
    </source>
</evidence>
<comment type="caution">
    <text evidence="11">The sequence shown here is derived from an EMBL/GenBank/DDBJ whole genome shotgun (WGS) entry which is preliminary data.</text>
</comment>
<evidence type="ECO:0000256" key="8">
    <source>
        <dbReference type="ARBA" id="ARBA00023136"/>
    </source>
</evidence>
<dbReference type="GO" id="GO:0042910">
    <property type="term" value="F:xenobiotic transmembrane transporter activity"/>
    <property type="evidence" value="ECO:0007669"/>
    <property type="project" value="InterPro"/>
</dbReference>
<dbReference type="RefSeq" id="WP_062126799.1">
    <property type="nucleotide sequence ID" value="NZ_BAZW01000037.1"/>
</dbReference>
<evidence type="ECO:0000256" key="3">
    <source>
        <dbReference type="ARBA" id="ARBA00022449"/>
    </source>
</evidence>
<dbReference type="GO" id="GO:0005886">
    <property type="term" value="C:plasma membrane"/>
    <property type="evidence" value="ECO:0007669"/>
    <property type="project" value="UniProtKB-SubCell"/>
</dbReference>
<dbReference type="InterPro" id="IPR050222">
    <property type="entry name" value="MATE_MdtK"/>
</dbReference>
<protein>
    <recommendedName>
        <fullName evidence="9">Multidrug-efflux transporter</fullName>
    </recommendedName>
</protein>
<name>A0A0E9LZV3_9BACT</name>
<proteinExistence type="predicted"/>
<feature type="transmembrane region" description="Helical" evidence="10">
    <location>
        <begin position="131"/>
        <end position="150"/>
    </location>
</feature>
<evidence type="ECO:0000313" key="12">
    <source>
        <dbReference type="Proteomes" id="UP000032900"/>
    </source>
</evidence>
<dbReference type="InterPro" id="IPR048279">
    <property type="entry name" value="MdtK-like"/>
</dbReference>
<keyword evidence="12" id="KW-1185">Reference proteome</keyword>
<feature type="transmembrane region" description="Helical" evidence="10">
    <location>
        <begin position="419"/>
        <end position="437"/>
    </location>
</feature>
<dbReference type="PANTHER" id="PTHR43298">
    <property type="entry name" value="MULTIDRUG RESISTANCE PROTEIN NORM-RELATED"/>
    <property type="match status" value="1"/>
</dbReference>
<keyword evidence="4" id="KW-1003">Cell membrane</keyword>
<dbReference type="PIRSF" id="PIRSF006603">
    <property type="entry name" value="DinF"/>
    <property type="match status" value="1"/>
</dbReference>
<keyword evidence="8 10" id="KW-0472">Membrane</keyword>
<feature type="transmembrane region" description="Helical" evidence="10">
    <location>
        <begin position="188"/>
        <end position="216"/>
    </location>
</feature>
<dbReference type="NCBIfam" id="TIGR00797">
    <property type="entry name" value="matE"/>
    <property type="match status" value="1"/>
</dbReference>
<dbReference type="EMBL" id="BAZW01000037">
    <property type="protein sequence ID" value="GAO31097.1"/>
    <property type="molecule type" value="Genomic_DNA"/>
</dbReference>